<dbReference type="EMBL" id="JH650968">
    <property type="protein sequence ID" value="EXA54187.1"/>
    <property type="molecule type" value="Genomic_DNA"/>
</dbReference>
<accession>W9QIN5</accession>
<proteinExistence type="predicted"/>
<gene>
    <name evidence="1" type="ORF">FOVG_01714</name>
</gene>
<dbReference type="HOGENOM" id="CLU_2757848_0_0_1"/>
<sequence>MATNSQALSLPALNSFRRDKHQHNKTQIKLGELEIHWYECPSKGQAPPFRVSEALLNRPKPKSLADFGGL</sequence>
<dbReference type="AlphaFoldDB" id="W9QIN5"/>
<evidence type="ECO:0000313" key="1">
    <source>
        <dbReference type="EMBL" id="EXA54187.1"/>
    </source>
</evidence>
<name>W9QIN5_FUSOX</name>
<reference evidence="1" key="1">
    <citation type="submission" date="2011-10" db="EMBL/GenBank/DDBJ databases">
        <title>The Genome Sequence of Fusarium oxysporum HDV247.</title>
        <authorList>
            <consortium name="The Broad Institute Genome Sequencing Platform"/>
            <person name="Ma L.-J."/>
            <person name="Gale L.R."/>
            <person name="Schwartz D.C."/>
            <person name="Zhou S."/>
            <person name="Corby-Kistler H."/>
            <person name="Young S.K."/>
            <person name="Zeng Q."/>
            <person name="Gargeya S."/>
            <person name="Fitzgerald M."/>
            <person name="Haas B."/>
            <person name="Abouelleil A."/>
            <person name="Alvarado L."/>
            <person name="Arachchi H.M."/>
            <person name="Berlin A."/>
            <person name="Brown A."/>
            <person name="Chapman S.B."/>
            <person name="Chen Z."/>
            <person name="Dunbar C."/>
            <person name="Freedman E."/>
            <person name="Gearin G."/>
            <person name="Goldberg J."/>
            <person name="Griggs A."/>
            <person name="Gujja S."/>
            <person name="Heiman D."/>
            <person name="Howarth C."/>
            <person name="Larson L."/>
            <person name="Lui A."/>
            <person name="MacDonald P.J.P."/>
            <person name="Montmayeur A."/>
            <person name="Murphy C."/>
            <person name="Neiman D."/>
            <person name="Pearson M."/>
            <person name="Priest M."/>
            <person name="Roberts A."/>
            <person name="Saif S."/>
            <person name="Shea T."/>
            <person name="Shenoy N."/>
            <person name="Sisk P."/>
            <person name="Stolte C."/>
            <person name="Sykes S."/>
            <person name="Wortman J."/>
            <person name="Nusbaum C."/>
            <person name="Birren B."/>
        </authorList>
    </citation>
    <scope>NUCLEOTIDE SEQUENCE [LARGE SCALE GENOMIC DNA]</scope>
    <source>
        <strain evidence="1">HDV247</strain>
    </source>
</reference>
<organism evidence="1">
    <name type="scientific">Fusarium oxysporum f. sp. pisi HDV247</name>
    <dbReference type="NCBI Taxonomy" id="1080344"/>
    <lineage>
        <taxon>Eukaryota</taxon>
        <taxon>Fungi</taxon>
        <taxon>Dikarya</taxon>
        <taxon>Ascomycota</taxon>
        <taxon>Pezizomycotina</taxon>
        <taxon>Sordariomycetes</taxon>
        <taxon>Hypocreomycetidae</taxon>
        <taxon>Hypocreales</taxon>
        <taxon>Nectriaceae</taxon>
        <taxon>Fusarium</taxon>
        <taxon>Fusarium oxysporum species complex</taxon>
    </lineage>
</organism>
<protein>
    <submittedName>
        <fullName evidence="1">Uncharacterized protein</fullName>
    </submittedName>
</protein>
<dbReference type="Proteomes" id="UP000030751">
    <property type="component" value="Unassembled WGS sequence"/>
</dbReference>
<reference evidence="1" key="2">
    <citation type="submission" date="2012-05" db="EMBL/GenBank/DDBJ databases">
        <title>Annotation of the Genome Sequence of Fusarium oxysporum HDV247.</title>
        <authorList>
            <consortium name="The Broad Institute Genomics Platform"/>
            <person name="Ma L.-J."/>
            <person name="Corby-Kistler H."/>
            <person name="Broz K."/>
            <person name="Gale L.R."/>
            <person name="Jonkers W."/>
            <person name="O'Donnell K."/>
            <person name="Ploetz R."/>
            <person name="Steinberg C."/>
            <person name="Schwartz D.C."/>
            <person name="VanEtten H."/>
            <person name="Zhou S."/>
            <person name="Young S.K."/>
            <person name="Zeng Q."/>
            <person name="Gargeya S."/>
            <person name="Fitzgerald M."/>
            <person name="Abouelleil A."/>
            <person name="Alvarado L."/>
            <person name="Chapman S.B."/>
            <person name="Gainer-Dewar J."/>
            <person name="Goldberg J."/>
            <person name="Griggs A."/>
            <person name="Gujja S."/>
            <person name="Hansen M."/>
            <person name="Howarth C."/>
            <person name="Imamovic A."/>
            <person name="Ireland A."/>
            <person name="Larimer J."/>
            <person name="McCowan C."/>
            <person name="Murphy C."/>
            <person name="Pearson M."/>
            <person name="Poon T.W."/>
            <person name="Priest M."/>
            <person name="Roberts A."/>
            <person name="Saif S."/>
            <person name="Shea T."/>
            <person name="Sykes S."/>
            <person name="Wortman J."/>
            <person name="Nusbaum C."/>
            <person name="Birren B."/>
        </authorList>
    </citation>
    <scope>NUCLEOTIDE SEQUENCE</scope>
    <source>
        <strain evidence="1">HDV247</strain>
    </source>
</reference>